<comment type="caution">
    <text evidence="1">The sequence shown here is derived from an EMBL/GenBank/DDBJ whole genome shotgun (WGS) entry which is preliminary data.</text>
</comment>
<dbReference type="RefSeq" id="WP_109921672.1">
    <property type="nucleotide sequence ID" value="NZ_QGLF01000003.1"/>
</dbReference>
<name>A0A317E1S1_9PROT</name>
<accession>A0A317E1S1</accession>
<keyword evidence="2" id="KW-1185">Reference proteome</keyword>
<evidence type="ECO:0000313" key="1">
    <source>
        <dbReference type="EMBL" id="PWR21028.1"/>
    </source>
</evidence>
<dbReference type="Proteomes" id="UP000246077">
    <property type="component" value="Unassembled WGS sequence"/>
</dbReference>
<organism evidence="1 2">
    <name type="scientific">Zavarzinia compransoris</name>
    <dbReference type="NCBI Taxonomy" id="1264899"/>
    <lineage>
        <taxon>Bacteria</taxon>
        <taxon>Pseudomonadati</taxon>
        <taxon>Pseudomonadota</taxon>
        <taxon>Alphaproteobacteria</taxon>
        <taxon>Rhodospirillales</taxon>
        <taxon>Zavarziniaceae</taxon>
        <taxon>Zavarzinia</taxon>
    </lineage>
</organism>
<sequence length="114" mass="12181">MNVLLYSIILSASGQIADFRTEGSFLFRHQCEAELHRSRLKDLETAVSQGVMLRIAPTAYALGSNGVLHYVYIKGCGDGADADRQRILSAITGMEGATLARRAAAAVKARDGGP</sequence>
<reference evidence="2" key="1">
    <citation type="submission" date="2018-05" db="EMBL/GenBank/DDBJ databases">
        <title>Zavarzinia sp. HR-AS.</title>
        <authorList>
            <person name="Lee Y."/>
            <person name="Jeon C.O."/>
        </authorList>
    </citation>
    <scope>NUCLEOTIDE SEQUENCE [LARGE SCALE GENOMIC DNA]</scope>
    <source>
        <strain evidence="2">DSM 1231</strain>
    </source>
</reference>
<dbReference type="AlphaFoldDB" id="A0A317E1S1"/>
<protein>
    <submittedName>
        <fullName evidence="1">Uncharacterized protein</fullName>
    </submittedName>
</protein>
<proteinExistence type="predicted"/>
<evidence type="ECO:0000313" key="2">
    <source>
        <dbReference type="Proteomes" id="UP000246077"/>
    </source>
</evidence>
<gene>
    <name evidence="1" type="ORF">DKG75_13655</name>
</gene>
<dbReference type="EMBL" id="QGLF01000003">
    <property type="protein sequence ID" value="PWR21028.1"/>
    <property type="molecule type" value="Genomic_DNA"/>
</dbReference>